<proteinExistence type="predicted"/>
<feature type="signal peptide" evidence="2">
    <location>
        <begin position="1"/>
        <end position="38"/>
    </location>
</feature>
<organism evidence="3 4">
    <name type="scientific">Paralcaligenes ureilyticus</name>
    <dbReference type="NCBI Taxonomy" id="627131"/>
    <lineage>
        <taxon>Bacteria</taxon>
        <taxon>Pseudomonadati</taxon>
        <taxon>Pseudomonadota</taxon>
        <taxon>Betaproteobacteria</taxon>
        <taxon>Burkholderiales</taxon>
        <taxon>Alcaligenaceae</taxon>
        <taxon>Paralcaligenes</taxon>
    </lineage>
</organism>
<keyword evidence="2" id="KW-0732">Signal</keyword>
<keyword evidence="4" id="KW-1185">Reference proteome</keyword>
<evidence type="ECO:0008006" key="5">
    <source>
        <dbReference type="Google" id="ProtNLM"/>
    </source>
</evidence>
<evidence type="ECO:0000313" key="4">
    <source>
        <dbReference type="Proteomes" id="UP000295525"/>
    </source>
</evidence>
<gene>
    <name evidence="3" type="ORF">EDC26_105173</name>
</gene>
<reference evidence="3 4" key="1">
    <citation type="submission" date="2019-03" db="EMBL/GenBank/DDBJ databases">
        <title>Genomic Encyclopedia of Type Strains, Phase IV (KMG-IV): sequencing the most valuable type-strain genomes for metagenomic binning, comparative biology and taxonomic classification.</title>
        <authorList>
            <person name="Goeker M."/>
        </authorList>
    </citation>
    <scope>NUCLEOTIDE SEQUENCE [LARGE SCALE GENOMIC DNA]</scope>
    <source>
        <strain evidence="3 4">DSM 24591</strain>
    </source>
</reference>
<accession>A0A4R3M5I9</accession>
<evidence type="ECO:0000256" key="1">
    <source>
        <dbReference type="SAM" id="MobiDB-lite"/>
    </source>
</evidence>
<evidence type="ECO:0000256" key="2">
    <source>
        <dbReference type="SAM" id="SignalP"/>
    </source>
</evidence>
<feature type="chain" id="PRO_5020973951" description="PXPV repeat-containing protein" evidence="2">
    <location>
        <begin position="39"/>
        <end position="110"/>
    </location>
</feature>
<protein>
    <recommendedName>
        <fullName evidence="5">PXPV repeat-containing protein</fullName>
    </recommendedName>
</protein>
<comment type="caution">
    <text evidence="3">The sequence shown here is derived from an EMBL/GenBank/DDBJ whole genome shotgun (WGS) entry which is preliminary data.</text>
</comment>
<dbReference type="AlphaFoldDB" id="A0A4R3M5I9"/>
<evidence type="ECO:0000313" key="3">
    <source>
        <dbReference type="EMBL" id="TCT08621.1"/>
    </source>
</evidence>
<feature type="compositionally biased region" description="Basic and acidic residues" evidence="1">
    <location>
        <begin position="41"/>
        <end position="73"/>
    </location>
</feature>
<sequence length="110" mass="12757">MKSSIRQPGGVRLAGRKAVTALAFASLISGLSITSALAEQNNEHDNRSQRASHNDHYRNESRNHRRVYREPPPERRRYYYAQPVYVPPPVYYEPQQSPGISLFFPLDFRR</sequence>
<feature type="region of interest" description="Disordered" evidence="1">
    <location>
        <begin position="39"/>
        <end position="73"/>
    </location>
</feature>
<dbReference type="EMBL" id="SMAJ01000005">
    <property type="protein sequence ID" value="TCT08621.1"/>
    <property type="molecule type" value="Genomic_DNA"/>
</dbReference>
<name>A0A4R3M5I9_9BURK</name>
<dbReference type="Proteomes" id="UP000295525">
    <property type="component" value="Unassembled WGS sequence"/>
</dbReference>